<dbReference type="OrthoDB" id="9761875at2"/>
<dbReference type="HOGENOM" id="CLU_026835_0_0_3"/>
<accession>B0C684</accession>
<organism evidence="3 4">
    <name type="scientific">Acaryochloris marina (strain MBIC 11017)</name>
    <dbReference type="NCBI Taxonomy" id="329726"/>
    <lineage>
        <taxon>Bacteria</taxon>
        <taxon>Bacillati</taxon>
        <taxon>Cyanobacteriota</taxon>
        <taxon>Cyanophyceae</taxon>
        <taxon>Acaryochloridales</taxon>
        <taxon>Acaryochloridaceae</taxon>
        <taxon>Acaryochloris</taxon>
    </lineage>
</organism>
<dbReference type="eggNOG" id="COG3408">
    <property type="taxonomic scope" value="Bacteria"/>
</dbReference>
<dbReference type="RefSeq" id="WP_012160798.1">
    <property type="nucleotide sequence ID" value="NC_009925.1"/>
</dbReference>
<keyword evidence="4" id="KW-1185">Reference proteome</keyword>
<dbReference type="EMBL" id="CP000828">
    <property type="protein sequence ID" value="ABW25178.1"/>
    <property type="molecule type" value="Genomic_DNA"/>
</dbReference>
<sequence length="665" mass="75251">MIQLGREITSELQIASTREWLVTNGIGGYAAGTVAGLLTRRYHGLLIAALNPPLERTLLLSKLEETALYNGELFELSTNQWADGSVTPQGYRYLEKFELEGTVPCWSYALADALLEKRVWMQQGENTTYIYYQLQRGSGPVALSVKALINYRDHHSQTHSHQWQMQTQSVAQGIRIKANDTATPFYLLVSQGGLVTQHQWYQGFELGLEQYRGLDDQDNHLHITTLEVVLNPGDSLTVVASTLPQANLDGATALLERRFYEEMIRGELDVPASPMPQWIQQLALAADQFIVNRPLAEEPEGKTIIAGYPWFGDWGRDTMISLPGLTISTGRPRIARTIIRTFARYLNQGMLPNVFPEVGKLPDYNTVDAILWYFEAIRIYTVAIQDNELLEELFPVLVRVIDWHRQGTRYQIHVDTDGLLYAGEEGAQLTWMDAKIGDWVVTPRMGKPIEINALWYNALRSMERFAQQLGQPQQVYRDMAQLMVEGFQRFWQPSQGYCADVIDGPQGDDLTLRPNQIFAVSLPLVSGAADHPALLTDEQQQAVVETCGRYLLTSYGLRSLSPDDPQYQGTYGGDQVKRDSRYHQGTVWGWLLGPYVQAHYRVYKNPQQALSLLNPIANHLQTHGLGSISEIFDGDPPFYPRGCFTQAWSVAEILRAWMDISQQQY</sequence>
<evidence type="ECO:0000259" key="1">
    <source>
        <dbReference type="Pfam" id="PF06202"/>
    </source>
</evidence>
<dbReference type="AlphaFoldDB" id="B0C684"/>
<dbReference type="KEGG" id="amr:AM1_0090"/>
<gene>
    <name evidence="3" type="ordered locus">AM1_0090</name>
</gene>
<dbReference type="InterPro" id="IPR008928">
    <property type="entry name" value="6-hairpin_glycosidase_sf"/>
</dbReference>
<dbReference type="InterPro" id="IPR010401">
    <property type="entry name" value="AGL/Gdb1"/>
</dbReference>
<protein>
    <submittedName>
        <fullName evidence="3">Glycogen debranching enzyme, archaeal type, putative</fullName>
    </submittedName>
</protein>
<dbReference type="InterPro" id="IPR006451">
    <property type="entry name" value="Glycogen_debranch_arc"/>
</dbReference>
<dbReference type="Proteomes" id="UP000000268">
    <property type="component" value="Chromosome"/>
</dbReference>
<reference evidence="3 4" key="1">
    <citation type="journal article" date="2008" name="Proc. Natl. Acad. Sci. U.S.A.">
        <title>Niche adaptation and genome expansion in the chlorophyll d-producing cyanobacterium Acaryochloris marina.</title>
        <authorList>
            <person name="Swingley W.D."/>
            <person name="Chen M."/>
            <person name="Cheung P.C."/>
            <person name="Conrad A.L."/>
            <person name="Dejesa L.C."/>
            <person name="Hao J."/>
            <person name="Honchak B.M."/>
            <person name="Karbach L.E."/>
            <person name="Kurdoglu A."/>
            <person name="Lahiri S."/>
            <person name="Mastrian S.D."/>
            <person name="Miyashita H."/>
            <person name="Page L."/>
            <person name="Ramakrishna P."/>
            <person name="Satoh S."/>
            <person name="Sattley W.M."/>
            <person name="Shimada Y."/>
            <person name="Taylor H.L."/>
            <person name="Tomo T."/>
            <person name="Tsuchiya T."/>
            <person name="Wang Z.T."/>
            <person name="Raymond J."/>
            <person name="Mimuro M."/>
            <person name="Blankenship R.E."/>
            <person name="Touchman J.W."/>
        </authorList>
    </citation>
    <scope>NUCLEOTIDE SEQUENCE [LARGE SCALE GENOMIC DNA]</scope>
    <source>
        <strain evidence="4">MBIC 11017</strain>
    </source>
</reference>
<dbReference type="InterPro" id="IPR024742">
    <property type="entry name" value="Glycogen_debranch_N"/>
</dbReference>
<dbReference type="InterPro" id="IPR012341">
    <property type="entry name" value="6hp_glycosidase-like_sf"/>
</dbReference>
<dbReference type="SUPFAM" id="SSF48208">
    <property type="entry name" value="Six-hairpin glycosidases"/>
    <property type="match status" value="1"/>
</dbReference>
<evidence type="ECO:0000313" key="4">
    <source>
        <dbReference type="Proteomes" id="UP000000268"/>
    </source>
</evidence>
<dbReference type="Pfam" id="PF06202">
    <property type="entry name" value="GDE_C"/>
    <property type="match status" value="1"/>
</dbReference>
<dbReference type="Pfam" id="PF12439">
    <property type="entry name" value="GDE_N"/>
    <property type="match status" value="1"/>
</dbReference>
<feature type="domain" description="Glycogen debranching enzyme C-terminal" evidence="1">
    <location>
        <begin position="285"/>
        <end position="655"/>
    </location>
</feature>
<dbReference type="Gene3D" id="1.50.10.10">
    <property type="match status" value="1"/>
</dbReference>
<dbReference type="PANTHER" id="PTHR10569:SF2">
    <property type="entry name" value="GLYCOGEN DEBRANCHING ENZYME"/>
    <property type="match status" value="1"/>
</dbReference>
<feature type="domain" description="Glycogen debranching enzyme bacterial and archaeal type N-terminal" evidence="2">
    <location>
        <begin position="18"/>
        <end position="237"/>
    </location>
</feature>
<dbReference type="STRING" id="329726.AM1_0090"/>
<dbReference type="GO" id="GO:0004134">
    <property type="term" value="F:4-alpha-glucanotransferase activity"/>
    <property type="evidence" value="ECO:0007669"/>
    <property type="project" value="InterPro"/>
</dbReference>
<dbReference type="NCBIfam" id="TIGR01561">
    <property type="entry name" value="gde_arch"/>
    <property type="match status" value="1"/>
</dbReference>
<dbReference type="FunFam" id="1.50.10.10:FF:000073">
    <property type="entry name" value="Glycogen debranching enzyme, hypothetical (TreX-like)"/>
    <property type="match status" value="1"/>
</dbReference>
<dbReference type="InterPro" id="IPR032790">
    <property type="entry name" value="GDE_C"/>
</dbReference>
<name>B0C684_ACAM1</name>
<proteinExistence type="predicted"/>
<dbReference type="PANTHER" id="PTHR10569">
    <property type="entry name" value="GLYCOGEN DEBRANCHING ENZYME"/>
    <property type="match status" value="1"/>
</dbReference>
<evidence type="ECO:0000313" key="3">
    <source>
        <dbReference type="EMBL" id="ABW25178.1"/>
    </source>
</evidence>
<evidence type="ECO:0000259" key="2">
    <source>
        <dbReference type="Pfam" id="PF12439"/>
    </source>
</evidence>
<dbReference type="GO" id="GO:0004135">
    <property type="term" value="F:amylo-alpha-1,6-glucosidase activity"/>
    <property type="evidence" value="ECO:0007669"/>
    <property type="project" value="InterPro"/>
</dbReference>
<dbReference type="GO" id="GO:0005980">
    <property type="term" value="P:glycogen catabolic process"/>
    <property type="evidence" value="ECO:0007669"/>
    <property type="project" value="InterPro"/>
</dbReference>